<dbReference type="GO" id="GO:0003676">
    <property type="term" value="F:nucleic acid binding"/>
    <property type="evidence" value="ECO:0007669"/>
    <property type="project" value="InterPro"/>
</dbReference>
<keyword evidence="4" id="KW-1185">Reference proteome</keyword>
<protein>
    <recommendedName>
        <fullName evidence="2">UPF0102 protein HYN51_07215</fullName>
    </recommendedName>
</protein>
<organism evidence="3 4">
    <name type="scientific">Limnobaculum parvum</name>
    <dbReference type="NCBI Taxonomy" id="2172103"/>
    <lineage>
        <taxon>Bacteria</taxon>
        <taxon>Pseudomonadati</taxon>
        <taxon>Pseudomonadota</taxon>
        <taxon>Gammaproteobacteria</taxon>
        <taxon>Enterobacterales</taxon>
        <taxon>Budviciaceae</taxon>
        <taxon>Limnobaculum</taxon>
    </lineage>
</organism>
<dbReference type="PANTHER" id="PTHR34039">
    <property type="entry name" value="UPF0102 PROTEIN YRAN"/>
    <property type="match status" value="1"/>
</dbReference>
<accession>A0A2Y9U1R5</accession>
<reference evidence="3 4" key="1">
    <citation type="journal article" date="2019" name="Int. J. Syst. Evol. Microbiol.">
        <title>Limnobaculum parvum gen. nov., sp. nov., isolated from a freshwater lake.</title>
        <authorList>
            <person name="Baek C."/>
            <person name="Shin S.K."/>
            <person name="Yi H."/>
        </authorList>
    </citation>
    <scope>NUCLEOTIDE SEQUENCE [LARGE SCALE GENOMIC DNA]</scope>
    <source>
        <strain evidence="3 4">HYN0051</strain>
    </source>
</reference>
<dbReference type="OrthoDB" id="9794876at2"/>
<evidence type="ECO:0000256" key="1">
    <source>
        <dbReference type="ARBA" id="ARBA00006738"/>
    </source>
</evidence>
<dbReference type="KEGG" id="lpv:HYN51_07215"/>
<dbReference type="HAMAP" id="MF_00048">
    <property type="entry name" value="UPF0102"/>
    <property type="match status" value="1"/>
</dbReference>
<dbReference type="InterPro" id="IPR011335">
    <property type="entry name" value="Restrct_endonuc-II-like"/>
</dbReference>
<dbReference type="NCBIfam" id="TIGR00252">
    <property type="entry name" value="YraN family protein"/>
    <property type="match status" value="1"/>
</dbReference>
<comment type="similarity">
    <text evidence="1 2">Belongs to the UPF0102 family.</text>
</comment>
<evidence type="ECO:0000256" key="2">
    <source>
        <dbReference type="HAMAP-Rule" id="MF_00048"/>
    </source>
</evidence>
<name>A0A2Y9U1R5_9GAMM</name>
<dbReference type="Gene3D" id="3.40.1350.10">
    <property type="match status" value="1"/>
</dbReference>
<dbReference type="InterPro" id="IPR011856">
    <property type="entry name" value="tRNA_endonuc-like_dom_sf"/>
</dbReference>
<dbReference type="NCBIfam" id="NF009150">
    <property type="entry name" value="PRK12497.1-3"/>
    <property type="match status" value="1"/>
</dbReference>
<proteinExistence type="inferred from homology"/>
<dbReference type="Proteomes" id="UP000244908">
    <property type="component" value="Chromosome"/>
</dbReference>
<gene>
    <name evidence="3" type="ORF">HYN51_07215</name>
</gene>
<evidence type="ECO:0000313" key="4">
    <source>
        <dbReference type="Proteomes" id="UP000244908"/>
    </source>
</evidence>
<dbReference type="EMBL" id="CP029185">
    <property type="protein sequence ID" value="AWH90036.1"/>
    <property type="molecule type" value="Genomic_DNA"/>
</dbReference>
<dbReference type="Pfam" id="PF02021">
    <property type="entry name" value="UPF0102"/>
    <property type="match status" value="1"/>
</dbReference>
<dbReference type="RefSeq" id="WP_108902069.1">
    <property type="nucleotide sequence ID" value="NZ_CP029185.2"/>
</dbReference>
<dbReference type="SUPFAM" id="SSF52980">
    <property type="entry name" value="Restriction endonuclease-like"/>
    <property type="match status" value="1"/>
</dbReference>
<dbReference type="AlphaFoldDB" id="A0A2Y9U1R5"/>
<dbReference type="InterPro" id="IPR003509">
    <property type="entry name" value="UPF0102_YraN-like"/>
</dbReference>
<sequence length="133" mass="15141">MDTIPPGTTGPGKITHYQVGTRYEAIARRHLERSGLCFVTANVKFRGGELDLIMQDGDILVFVEVRYRQNSRFGHATDSITWHKRQRLLYAASRWLAQQQLCLETTNCRFDVLAITGNQLQWLPNAFNADGDT</sequence>
<dbReference type="PANTHER" id="PTHR34039:SF1">
    <property type="entry name" value="UPF0102 PROTEIN YRAN"/>
    <property type="match status" value="1"/>
</dbReference>
<evidence type="ECO:0000313" key="3">
    <source>
        <dbReference type="EMBL" id="AWH90036.1"/>
    </source>
</evidence>